<name>A0A645I988_9ZZZZ</name>
<accession>A0A645I988</accession>
<organism evidence="1">
    <name type="scientific">bioreactor metagenome</name>
    <dbReference type="NCBI Taxonomy" id="1076179"/>
    <lineage>
        <taxon>unclassified sequences</taxon>
        <taxon>metagenomes</taxon>
        <taxon>ecological metagenomes</taxon>
    </lineage>
</organism>
<dbReference type="AlphaFoldDB" id="A0A645I988"/>
<gene>
    <name evidence="1" type="ORF">SDC9_195511</name>
</gene>
<comment type="caution">
    <text evidence="1">The sequence shown here is derived from an EMBL/GenBank/DDBJ whole genome shotgun (WGS) entry which is preliminary data.</text>
</comment>
<reference evidence="1" key="1">
    <citation type="submission" date="2019-08" db="EMBL/GenBank/DDBJ databases">
        <authorList>
            <person name="Kucharzyk K."/>
            <person name="Murdoch R.W."/>
            <person name="Higgins S."/>
            <person name="Loffler F."/>
        </authorList>
    </citation>
    <scope>NUCLEOTIDE SEQUENCE</scope>
</reference>
<sequence length="88" mass="10143">MVEEEIMQLVWANDVLRHLRNHAVLGWQQLRTDRCIDDVEQHFAQRGVGHARNVTQHGANQRFWHVRIDTVVGHMVAIIGGKPQCKLA</sequence>
<protein>
    <submittedName>
        <fullName evidence="1">Uncharacterized protein</fullName>
    </submittedName>
</protein>
<proteinExistence type="predicted"/>
<dbReference type="EMBL" id="VSSQ01109772">
    <property type="protein sequence ID" value="MPN47907.1"/>
    <property type="molecule type" value="Genomic_DNA"/>
</dbReference>
<evidence type="ECO:0000313" key="1">
    <source>
        <dbReference type="EMBL" id="MPN47907.1"/>
    </source>
</evidence>